<comment type="caution">
    <text evidence="2">The sequence shown here is derived from an EMBL/GenBank/DDBJ whole genome shotgun (WGS) entry which is preliminary data.</text>
</comment>
<feature type="region of interest" description="Disordered" evidence="1">
    <location>
        <begin position="96"/>
        <end position="125"/>
    </location>
</feature>
<keyword evidence="3" id="KW-1185">Reference proteome</keyword>
<sequence>MELRLFLGEFFDAICVTDCGKKDMVWRETSRVAPSWRFPASVIQARAPLPAQIAAQACAQQQASCSLQARVILGPNPQQSLPAVVQLGSTITGPKLKPTISASSIPNVSSGPTPSHTNLGRDPRP</sequence>
<feature type="compositionally biased region" description="Polar residues" evidence="1">
    <location>
        <begin position="100"/>
        <end position="118"/>
    </location>
</feature>
<dbReference type="Proteomes" id="UP001187192">
    <property type="component" value="Unassembled WGS sequence"/>
</dbReference>
<proteinExistence type="predicted"/>
<name>A0AA87YQM0_FICCA</name>
<dbReference type="EMBL" id="BTGU01003873">
    <property type="protein sequence ID" value="GMN20317.1"/>
    <property type="molecule type" value="Genomic_DNA"/>
</dbReference>
<evidence type="ECO:0000313" key="2">
    <source>
        <dbReference type="EMBL" id="GMN20317.1"/>
    </source>
</evidence>
<evidence type="ECO:0000313" key="3">
    <source>
        <dbReference type="Proteomes" id="UP001187192"/>
    </source>
</evidence>
<evidence type="ECO:0000256" key="1">
    <source>
        <dbReference type="SAM" id="MobiDB-lite"/>
    </source>
</evidence>
<dbReference type="AlphaFoldDB" id="A0AA87YQM0"/>
<accession>A0AA87YQM0</accession>
<gene>
    <name evidence="2" type="ORF">TIFTF001_045317</name>
</gene>
<protein>
    <submittedName>
        <fullName evidence="2">Uncharacterized protein</fullName>
    </submittedName>
</protein>
<reference evidence="2" key="1">
    <citation type="submission" date="2023-07" db="EMBL/GenBank/DDBJ databases">
        <title>draft genome sequence of fig (Ficus carica).</title>
        <authorList>
            <person name="Takahashi T."/>
            <person name="Nishimura K."/>
        </authorList>
    </citation>
    <scope>NUCLEOTIDE SEQUENCE</scope>
</reference>
<organism evidence="2 3">
    <name type="scientific">Ficus carica</name>
    <name type="common">Common fig</name>
    <dbReference type="NCBI Taxonomy" id="3494"/>
    <lineage>
        <taxon>Eukaryota</taxon>
        <taxon>Viridiplantae</taxon>
        <taxon>Streptophyta</taxon>
        <taxon>Embryophyta</taxon>
        <taxon>Tracheophyta</taxon>
        <taxon>Spermatophyta</taxon>
        <taxon>Magnoliopsida</taxon>
        <taxon>eudicotyledons</taxon>
        <taxon>Gunneridae</taxon>
        <taxon>Pentapetalae</taxon>
        <taxon>rosids</taxon>
        <taxon>fabids</taxon>
        <taxon>Rosales</taxon>
        <taxon>Moraceae</taxon>
        <taxon>Ficeae</taxon>
        <taxon>Ficus</taxon>
    </lineage>
</organism>